<keyword evidence="5" id="KW-0235">DNA replication</keyword>
<proteinExistence type="inferred from homology"/>
<dbReference type="Gene3D" id="1.20.272.10">
    <property type="match status" value="1"/>
</dbReference>
<comment type="caution">
    <text evidence="11">The sequence shown here is derived from an EMBL/GenBank/DDBJ whole genome shotgun (WGS) entry which is preliminary data.</text>
</comment>
<accession>A0ABS4MDL5</accession>
<keyword evidence="6" id="KW-0239">DNA-directed DNA polymerase</keyword>
<comment type="similarity">
    <text evidence="7">Belongs to the DNA polymerase HolA subunit family.</text>
</comment>
<keyword evidence="4 11" id="KW-0548">Nucleotidyltransferase</keyword>
<dbReference type="InterPro" id="IPR008921">
    <property type="entry name" value="DNA_pol3_clamp-load_cplx_C"/>
</dbReference>
<dbReference type="Pfam" id="PF06144">
    <property type="entry name" value="DNA_pol3_delta"/>
    <property type="match status" value="1"/>
</dbReference>
<keyword evidence="12" id="KW-1185">Reference proteome</keyword>
<organism evidence="11 12">
    <name type="scientific">Lactobacillus colini</name>
    <dbReference type="NCBI Taxonomy" id="1819254"/>
    <lineage>
        <taxon>Bacteria</taxon>
        <taxon>Bacillati</taxon>
        <taxon>Bacillota</taxon>
        <taxon>Bacilli</taxon>
        <taxon>Lactobacillales</taxon>
        <taxon>Lactobacillaceae</taxon>
        <taxon>Lactobacillus</taxon>
    </lineage>
</organism>
<evidence type="ECO:0000313" key="12">
    <source>
        <dbReference type="Proteomes" id="UP001519292"/>
    </source>
</evidence>
<evidence type="ECO:0000256" key="8">
    <source>
        <dbReference type="ARBA" id="ARBA00049244"/>
    </source>
</evidence>
<reference evidence="11 12" key="1">
    <citation type="submission" date="2021-03" db="EMBL/GenBank/DDBJ databases">
        <title>Genomic Encyclopedia of Type Strains, Phase IV (KMG-IV): sequencing the most valuable type-strain genomes for metagenomic binning, comparative biology and taxonomic classification.</title>
        <authorList>
            <person name="Goeker M."/>
        </authorList>
    </citation>
    <scope>NUCLEOTIDE SEQUENCE [LARGE SCALE GENOMIC DNA]</scope>
    <source>
        <strain evidence="11 12">DSM 101872</strain>
    </source>
</reference>
<gene>
    <name evidence="11" type="ORF">J2Z60_000947</name>
</gene>
<evidence type="ECO:0000259" key="9">
    <source>
        <dbReference type="Pfam" id="PF06144"/>
    </source>
</evidence>
<evidence type="ECO:0000256" key="4">
    <source>
        <dbReference type="ARBA" id="ARBA00022695"/>
    </source>
</evidence>
<evidence type="ECO:0000256" key="3">
    <source>
        <dbReference type="ARBA" id="ARBA00022679"/>
    </source>
</evidence>
<evidence type="ECO:0000256" key="1">
    <source>
        <dbReference type="ARBA" id="ARBA00012417"/>
    </source>
</evidence>
<protein>
    <recommendedName>
        <fullName evidence="2">DNA polymerase III subunit delta</fullName>
        <ecNumber evidence="1">2.7.7.7</ecNumber>
    </recommendedName>
</protein>
<sequence>MTLLTLFRQSQPQKESILIEGGDAFLNDYLSKNYRNLSKFNDFEFITIDCNEDGIDELIATLTESSLFSQRKLILVKNPFFLTPKSPAKFKKKIVQLEKVLDHLDELDDIVIFVANYEKLDRRKKITKIISKQVNVINTTLKPYEISGVIKAIAKEEGYQFTSQALQMLLQRSDQVLDTILSNYIKLKNITGEDKRITETIVEQNIDRSLSENIFEILLTAFKGDASEALQRLNDHLREGNNALQLVAIFESQIEFLLCVKVLESRRWNRDQITKELVANPYRVKFAMQNRVSLNKLKQLMKQVIDLDFNYKNGTYRGNEFLKLFLLNI</sequence>
<feature type="domain" description="DNA polymerase III delta subunit-like C-terminal" evidence="10">
    <location>
        <begin position="212"/>
        <end position="328"/>
    </location>
</feature>
<comment type="catalytic activity">
    <reaction evidence="8">
        <text>DNA(n) + a 2'-deoxyribonucleoside 5'-triphosphate = DNA(n+1) + diphosphate</text>
        <dbReference type="Rhea" id="RHEA:22508"/>
        <dbReference type="Rhea" id="RHEA-COMP:17339"/>
        <dbReference type="Rhea" id="RHEA-COMP:17340"/>
        <dbReference type="ChEBI" id="CHEBI:33019"/>
        <dbReference type="ChEBI" id="CHEBI:61560"/>
        <dbReference type="ChEBI" id="CHEBI:173112"/>
        <dbReference type="EC" id="2.7.7.7"/>
    </reaction>
</comment>
<evidence type="ECO:0000313" key="11">
    <source>
        <dbReference type="EMBL" id="MBP2057775.1"/>
    </source>
</evidence>
<dbReference type="Pfam" id="PF21694">
    <property type="entry name" value="DNA_pol3_delta_C"/>
    <property type="match status" value="1"/>
</dbReference>
<dbReference type="SUPFAM" id="SSF52540">
    <property type="entry name" value="P-loop containing nucleoside triphosphate hydrolases"/>
    <property type="match status" value="1"/>
</dbReference>
<evidence type="ECO:0000256" key="6">
    <source>
        <dbReference type="ARBA" id="ARBA00022932"/>
    </source>
</evidence>
<feature type="domain" description="DNA polymerase III delta N-terminal" evidence="9">
    <location>
        <begin position="38"/>
        <end position="138"/>
    </location>
</feature>
<dbReference type="RefSeq" id="WP_209686514.1">
    <property type="nucleotide sequence ID" value="NZ_JAGGLU010000004.1"/>
</dbReference>
<dbReference type="GO" id="GO:0003887">
    <property type="term" value="F:DNA-directed DNA polymerase activity"/>
    <property type="evidence" value="ECO:0007669"/>
    <property type="project" value="UniProtKB-EC"/>
</dbReference>
<evidence type="ECO:0000256" key="7">
    <source>
        <dbReference type="ARBA" id="ARBA00034754"/>
    </source>
</evidence>
<dbReference type="InterPro" id="IPR010372">
    <property type="entry name" value="DNA_pol3_delta_N"/>
</dbReference>
<keyword evidence="3 11" id="KW-0808">Transferase</keyword>
<dbReference type="EC" id="2.7.7.7" evidence="1"/>
<dbReference type="Gene3D" id="1.10.8.60">
    <property type="match status" value="1"/>
</dbReference>
<dbReference type="InterPro" id="IPR027417">
    <property type="entry name" value="P-loop_NTPase"/>
</dbReference>
<dbReference type="InterPro" id="IPR048466">
    <property type="entry name" value="DNA_pol3_delta-like_C"/>
</dbReference>
<dbReference type="Proteomes" id="UP001519292">
    <property type="component" value="Unassembled WGS sequence"/>
</dbReference>
<evidence type="ECO:0000256" key="2">
    <source>
        <dbReference type="ARBA" id="ARBA00017703"/>
    </source>
</evidence>
<evidence type="ECO:0000259" key="10">
    <source>
        <dbReference type="Pfam" id="PF21694"/>
    </source>
</evidence>
<dbReference type="SUPFAM" id="SSF48019">
    <property type="entry name" value="post-AAA+ oligomerization domain-like"/>
    <property type="match status" value="1"/>
</dbReference>
<dbReference type="EMBL" id="JAGGLU010000004">
    <property type="protein sequence ID" value="MBP2057775.1"/>
    <property type="molecule type" value="Genomic_DNA"/>
</dbReference>
<evidence type="ECO:0000256" key="5">
    <source>
        <dbReference type="ARBA" id="ARBA00022705"/>
    </source>
</evidence>
<dbReference type="PANTHER" id="PTHR34388">
    <property type="entry name" value="DNA POLYMERASE III SUBUNIT DELTA"/>
    <property type="match status" value="1"/>
</dbReference>
<name>A0ABS4MDL5_9LACO</name>
<dbReference type="InterPro" id="IPR005790">
    <property type="entry name" value="DNA_polIII_delta"/>
</dbReference>
<dbReference type="PANTHER" id="PTHR34388:SF1">
    <property type="entry name" value="DNA POLYMERASE III SUBUNIT DELTA"/>
    <property type="match status" value="1"/>
</dbReference>
<dbReference type="Gene3D" id="3.40.50.300">
    <property type="entry name" value="P-loop containing nucleotide triphosphate hydrolases"/>
    <property type="match status" value="1"/>
</dbReference>
<dbReference type="NCBIfam" id="TIGR01128">
    <property type="entry name" value="holA"/>
    <property type="match status" value="1"/>
</dbReference>